<dbReference type="PROSITE" id="PS51012">
    <property type="entry name" value="ABC_TM2"/>
    <property type="match status" value="1"/>
</dbReference>
<feature type="domain" description="ABC transmembrane type-2" evidence="9">
    <location>
        <begin position="136"/>
        <end position="366"/>
    </location>
</feature>
<evidence type="ECO:0000256" key="1">
    <source>
        <dbReference type="ARBA" id="ARBA00004651"/>
    </source>
</evidence>
<dbReference type="InterPro" id="IPR051449">
    <property type="entry name" value="ABC-2_transporter_component"/>
</dbReference>
<protein>
    <submittedName>
        <fullName evidence="10">ABC transporter permease</fullName>
    </submittedName>
</protein>
<evidence type="ECO:0000256" key="7">
    <source>
        <dbReference type="ARBA" id="ARBA00023136"/>
    </source>
</evidence>
<feature type="transmembrane region" description="Helical" evidence="8">
    <location>
        <begin position="217"/>
        <end position="244"/>
    </location>
</feature>
<feature type="transmembrane region" description="Helical" evidence="8">
    <location>
        <begin position="341"/>
        <end position="360"/>
    </location>
</feature>
<dbReference type="InterPro" id="IPR047817">
    <property type="entry name" value="ABC2_TM_bact-type"/>
</dbReference>
<keyword evidence="7 8" id="KW-0472">Membrane</keyword>
<feature type="transmembrane region" description="Helical" evidence="8">
    <location>
        <begin position="250"/>
        <end position="273"/>
    </location>
</feature>
<evidence type="ECO:0000259" key="9">
    <source>
        <dbReference type="PROSITE" id="PS51012"/>
    </source>
</evidence>
<dbReference type="OrthoDB" id="9808686at2"/>
<dbReference type="EMBL" id="CP042435">
    <property type="protein sequence ID" value="QEC68799.1"/>
    <property type="molecule type" value="Genomic_DNA"/>
</dbReference>
<reference evidence="10 11" key="1">
    <citation type="journal article" date="2016" name="Int. J. Syst. Evol. Microbiol.">
        <title>Panacibacter ginsenosidivorans gen. nov., sp. nov., with ginsenoside converting activity isolated from soil of a ginseng field.</title>
        <authorList>
            <person name="Siddiqi M.Z."/>
            <person name="Muhammad Shafi S."/>
            <person name="Choi K.D."/>
            <person name="Im W.T."/>
        </authorList>
    </citation>
    <scope>NUCLEOTIDE SEQUENCE [LARGE SCALE GENOMIC DNA]</scope>
    <source>
        <strain evidence="10 11">Gsoil1550</strain>
    </source>
</reference>
<keyword evidence="11" id="KW-1185">Reference proteome</keyword>
<dbReference type="GO" id="GO:0140359">
    <property type="term" value="F:ABC-type transporter activity"/>
    <property type="evidence" value="ECO:0007669"/>
    <property type="project" value="InterPro"/>
</dbReference>
<proteinExistence type="inferred from homology"/>
<organism evidence="10 11">
    <name type="scientific">Panacibacter ginsenosidivorans</name>
    <dbReference type="NCBI Taxonomy" id="1813871"/>
    <lineage>
        <taxon>Bacteria</taxon>
        <taxon>Pseudomonadati</taxon>
        <taxon>Bacteroidota</taxon>
        <taxon>Chitinophagia</taxon>
        <taxon>Chitinophagales</taxon>
        <taxon>Chitinophagaceae</taxon>
        <taxon>Panacibacter</taxon>
    </lineage>
</organism>
<dbReference type="GO" id="GO:0005886">
    <property type="term" value="C:plasma membrane"/>
    <property type="evidence" value="ECO:0007669"/>
    <property type="project" value="UniProtKB-SubCell"/>
</dbReference>
<evidence type="ECO:0000313" key="11">
    <source>
        <dbReference type="Proteomes" id="UP000321533"/>
    </source>
</evidence>
<keyword evidence="5 8" id="KW-0812">Transmembrane</keyword>
<accession>A0A5B8VBZ6</accession>
<evidence type="ECO:0000256" key="4">
    <source>
        <dbReference type="ARBA" id="ARBA00022475"/>
    </source>
</evidence>
<evidence type="ECO:0000256" key="3">
    <source>
        <dbReference type="ARBA" id="ARBA00022448"/>
    </source>
</evidence>
<keyword evidence="4" id="KW-1003">Cell membrane</keyword>
<keyword evidence="6 8" id="KW-1133">Transmembrane helix</keyword>
<dbReference type="Proteomes" id="UP000321533">
    <property type="component" value="Chromosome"/>
</dbReference>
<dbReference type="InterPro" id="IPR013525">
    <property type="entry name" value="ABC2_TM"/>
</dbReference>
<dbReference type="PANTHER" id="PTHR30294:SF29">
    <property type="entry name" value="MULTIDRUG ABC TRANSPORTER PERMEASE YBHS-RELATED"/>
    <property type="match status" value="1"/>
</dbReference>
<sequence>MKQFFAFVKKEFYHIFRDRRTLFILLALPIVQIIIFGFALTNEVKNTKVAVLDQSHDNATASLIHEIDASKYFDLAVNIHSQSEIENIFKTGAAKLVIVLPASFESDLQHLNTAQVQLIADASDPNTATTLINYATSVIRDYQQRITDERKIPYTISAQVRMLYNPQMKGAYSFVPGVMAMVLMLVCTLMTAITIVREKELGTMEVMLVSPLQPLKIILAKAVPYLLLSIVNISSILLLSVFVLDVPINGSLLLLMMESILFIITCLSFGLLISAGTDSQQTAMFIALTGMFLPTVMLSGFMFPVENMPLPLRIISNVVPAKWFYIIVKSVMIKGVNLSGIWKETLILIGMTIFLLSMAIKKFKIRLA</sequence>
<dbReference type="PANTHER" id="PTHR30294">
    <property type="entry name" value="MEMBRANE COMPONENT OF ABC TRANSPORTER YHHJ-RELATED"/>
    <property type="match status" value="1"/>
</dbReference>
<evidence type="ECO:0000256" key="8">
    <source>
        <dbReference type="SAM" id="Phobius"/>
    </source>
</evidence>
<dbReference type="RefSeq" id="WP_147191185.1">
    <property type="nucleotide sequence ID" value="NZ_CP042435.1"/>
</dbReference>
<dbReference type="KEGG" id="pgin:FRZ67_16340"/>
<keyword evidence="3" id="KW-0813">Transport</keyword>
<dbReference type="Gene3D" id="3.40.1710.10">
    <property type="entry name" value="abc type-2 transporter like domain"/>
    <property type="match status" value="1"/>
</dbReference>
<evidence type="ECO:0000256" key="6">
    <source>
        <dbReference type="ARBA" id="ARBA00022989"/>
    </source>
</evidence>
<name>A0A5B8VBZ6_9BACT</name>
<evidence type="ECO:0000256" key="2">
    <source>
        <dbReference type="ARBA" id="ARBA00007783"/>
    </source>
</evidence>
<comment type="similarity">
    <text evidence="2">Belongs to the ABC-2 integral membrane protein family.</text>
</comment>
<evidence type="ECO:0000256" key="5">
    <source>
        <dbReference type="ARBA" id="ARBA00022692"/>
    </source>
</evidence>
<gene>
    <name evidence="10" type="ORF">FRZ67_16340</name>
</gene>
<comment type="subcellular location">
    <subcellularLocation>
        <location evidence="1">Cell membrane</location>
        <topology evidence="1">Multi-pass membrane protein</topology>
    </subcellularLocation>
</comment>
<dbReference type="Pfam" id="PF12698">
    <property type="entry name" value="ABC2_membrane_3"/>
    <property type="match status" value="1"/>
</dbReference>
<feature type="transmembrane region" description="Helical" evidence="8">
    <location>
        <begin position="21"/>
        <end position="40"/>
    </location>
</feature>
<feature type="transmembrane region" description="Helical" evidence="8">
    <location>
        <begin position="171"/>
        <end position="196"/>
    </location>
</feature>
<dbReference type="AlphaFoldDB" id="A0A5B8VBZ6"/>
<feature type="transmembrane region" description="Helical" evidence="8">
    <location>
        <begin position="285"/>
        <end position="303"/>
    </location>
</feature>
<evidence type="ECO:0000313" key="10">
    <source>
        <dbReference type="EMBL" id="QEC68799.1"/>
    </source>
</evidence>